<reference evidence="1" key="1">
    <citation type="submission" date="2020-03" db="EMBL/GenBank/DDBJ databases">
        <title>The deep terrestrial virosphere.</title>
        <authorList>
            <person name="Holmfeldt K."/>
            <person name="Nilsson E."/>
            <person name="Simone D."/>
            <person name="Lopez-Fernandez M."/>
            <person name="Wu X."/>
            <person name="de Brujin I."/>
            <person name="Lundin D."/>
            <person name="Andersson A."/>
            <person name="Bertilsson S."/>
            <person name="Dopson M."/>
        </authorList>
    </citation>
    <scope>NUCLEOTIDE SEQUENCE</scope>
    <source>
        <strain evidence="1">MM415B01211</strain>
    </source>
</reference>
<proteinExistence type="predicted"/>
<name>A0A6M3IR21_9ZZZZ</name>
<organism evidence="1">
    <name type="scientific">viral metagenome</name>
    <dbReference type="NCBI Taxonomy" id="1070528"/>
    <lineage>
        <taxon>unclassified sequences</taxon>
        <taxon>metagenomes</taxon>
        <taxon>organismal metagenomes</taxon>
    </lineage>
</organism>
<sequence length="51" mass="5901">MGGTNRAHRRKFKKGSGCKMCKPHKGKWAPFFKPREKSQRLVEIEEALEGE</sequence>
<dbReference type="EMBL" id="MT141391">
    <property type="protein sequence ID" value="QJA59976.1"/>
    <property type="molecule type" value="Genomic_DNA"/>
</dbReference>
<gene>
    <name evidence="1" type="ORF">MM415B01211_0008</name>
</gene>
<accession>A0A6M3IR21</accession>
<dbReference type="AlphaFoldDB" id="A0A6M3IR21"/>
<protein>
    <submittedName>
        <fullName evidence="1">Uncharacterized protein</fullName>
    </submittedName>
</protein>
<evidence type="ECO:0000313" key="1">
    <source>
        <dbReference type="EMBL" id="QJA59976.1"/>
    </source>
</evidence>